<feature type="transmembrane region" description="Helical" evidence="1">
    <location>
        <begin position="79"/>
        <end position="99"/>
    </location>
</feature>
<organism evidence="2 3">
    <name type="scientific">Methylorubrum extorquens</name>
    <name type="common">Methylobacterium dichloromethanicum</name>
    <name type="synonym">Methylobacterium extorquens</name>
    <dbReference type="NCBI Taxonomy" id="408"/>
    <lineage>
        <taxon>Bacteria</taxon>
        <taxon>Pseudomonadati</taxon>
        <taxon>Pseudomonadota</taxon>
        <taxon>Alphaproteobacteria</taxon>
        <taxon>Hyphomicrobiales</taxon>
        <taxon>Methylobacteriaceae</taxon>
        <taxon>Methylorubrum</taxon>
    </lineage>
</organism>
<keyword evidence="1" id="KW-0812">Transmembrane</keyword>
<dbReference type="EMBL" id="MNAO01000019">
    <property type="protein sequence ID" value="OHV17831.1"/>
    <property type="molecule type" value="Genomic_DNA"/>
</dbReference>
<protein>
    <submittedName>
        <fullName evidence="2">Uncharacterized protein</fullName>
    </submittedName>
</protein>
<dbReference type="Proteomes" id="UP000180215">
    <property type="component" value="Unassembled WGS sequence"/>
</dbReference>
<proteinExistence type="predicted"/>
<sequence>MTETGNDRDGLRYTVALIEIQGGLVGLWAFLHDLMQTGAAVPLTLLPGVLFIGLVLAASVIAGVALWQDRRLGYTLSVPVQLAQVIWFVSAGLTVRISASGWLLADVFLRAPAEGGLVLGWQFDAARKGGYALSLAPREDFTLALNLIALAILIWLGFRLRGLLPFRRGG</sequence>
<dbReference type="AlphaFoldDB" id="A0A1S1P941"/>
<feature type="transmembrane region" description="Helical" evidence="1">
    <location>
        <begin position="141"/>
        <end position="158"/>
    </location>
</feature>
<accession>A0A1S1P941</accession>
<evidence type="ECO:0000313" key="2">
    <source>
        <dbReference type="EMBL" id="OHV17831.1"/>
    </source>
</evidence>
<keyword evidence="1" id="KW-0472">Membrane</keyword>
<feature type="transmembrane region" description="Helical" evidence="1">
    <location>
        <begin position="43"/>
        <end position="67"/>
    </location>
</feature>
<name>A0A1S1P941_METEX</name>
<reference evidence="2 3" key="1">
    <citation type="submission" date="2016-10" db="EMBL/GenBank/DDBJ databases">
        <title>Draft genome sequence of Methylobacterium extorquens CP3, a seed endophyte of Crotalaria pumila with plant growth-promoting and metal tolerance properties.</title>
        <authorList>
            <person name="Sanchez-Lopez A.S."/>
            <person name="Van Hamme J.D."/>
            <person name="Thijs S."/>
            <person name="Mcammond B.M."/>
            <person name="Stevens V."/>
            <person name="Gonzalez-Chavez M.D.C."/>
            <person name="Vangronsveld J."/>
        </authorList>
    </citation>
    <scope>NUCLEOTIDE SEQUENCE [LARGE SCALE GENOMIC DNA]</scope>
    <source>
        <strain evidence="2 3">CP3</strain>
    </source>
</reference>
<keyword evidence="1" id="KW-1133">Transmembrane helix</keyword>
<comment type="caution">
    <text evidence="2">The sequence shown here is derived from an EMBL/GenBank/DDBJ whole genome shotgun (WGS) entry which is preliminary data.</text>
</comment>
<evidence type="ECO:0000313" key="3">
    <source>
        <dbReference type="Proteomes" id="UP000180215"/>
    </source>
</evidence>
<feature type="transmembrane region" description="Helical" evidence="1">
    <location>
        <begin position="12"/>
        <end position="31"/>
    </location>
</feature>
<evidence type="ECO:0000256" key="1">
    <source>
        <dbReference type="SAM" id="Phobius"/>
    </source>
</evidence>
<gene>
    <name evidence="2" type="ORF">BK022_03130</name>
</gene>